<evidence type="ECO:0000256" key="1">
    <source>
        <dbReference type="ARBA" id="ARBA00009437"/>
    </source>
</evidence>
<comment type="similarity">
    <text evidence="1">Belongs to the LysR transcriptional regulatory family.</text>
</comment>
<evidence type="ECO:0000259" key="5">
    <source>
        <dbReference type="PROSITE" id="PS50931"/>
    </source>
</evidence>
<dbReference type="InterPro" id="IPR005119">
    <property type="entry name" value="LysR_subst-bd"/>
</dbReference>
<reference evidence="6 7" key="1">
    <citation type="submission" date="2023-10" db="EMBL/GenBank/DDBJ databases">
        <title>Eight complete genome sequences of bacteria isolated from laboratory stock of Giant Kelp gametophytes.</title>
        <authorList>
            <person name="Tolentino B."/>
            <person name="Nuzhdin S."/>
        </authorList>
    </citation>
    <scope>NUCLEOTIDE SEQUENCE [LARGE SCALE GENOMIC DNA]</scope>
    <source>
        <strain evidence="6 7">LC.270.F.C4</strain>
        <plasmid evidence="6 7">unnamed4</plasmid>
    </source>
</reference>
<protein>
    <submittedName>
        <fullName evidence="6">LysR family transcriptional regulator</fullName>
    </submittedName>
</protein>
<dbReference type="PANTHER" id="PTHR30346:SF17">
    <property type="entry name" value="LYSR FAMILY TRANSCRIPTIONAL REGULATOR"/>
    <property type="match status" value="1"/>
</dbReference>
<dbReference type="Gene3D" id="1.10.10.10">
    <property type="entry name" value="Winged helix-like DNA-binding domain superfamily/Winged helix DNA-binding domain"/>
    <property type="match status" value="1"/>
</dbReference>
<dbReference type="PRINTS" id="PR00039">
    <property type="entry name" value="HTHLYSR"/>
</dbReference>
<keyword evidence="3" id="KW-0238">DNA-binding</keyword>
<dbReference type="Gene3D" id="3.40.190.10">
    <property type="entry name" value="Periplasmic binding protein-like II"/>
    <property type="match status" value="2"/>
</dbReference>
<accession>A0ABZ0HMJ0</accession>
<geneLocation type="plasmid" evidence="6 7">
    <name>unnamed4</name>
</geneLocation>
<dbReference type="PROSITE" id="PS50931">
    <property type="entry name" value="HTH_LYSR"/>
    <property type="match status" value="1"/>
</dbReference>
<dbReference type="InterPro" id="IPR036388">
    <property type="entry name" value="WH-like_DNA-bd_sf"/>
</dbReference>
<evidence type="ECO:0000256" key="2">
    <source>
        <dbReference type="ARBA" id="ARBA00023015"/>
    </source>
</evidence>
<evidence type="ECO:0000256" key="3">
    <source>
        <dbReference type="ARBA" id="ARBA00023125"/>
    </source>
</evidence>
<evidence type="ECO:0000313" key="7">
    <source>
        <dbReference type="Proteomes" id="UP001302666"/>
    </source>
</evidence>
<keyword evidence="6" id="KW-0614">Plasmid</keyword>
<dbReference type="SUPFAM" id="SSF46785">
    <property type="entry name" value="Winged helix' DNA-binding domain"/>
    <property type="match status" value="1"/>
</dbReference>
<dbReference type="PANTHER" id="PTHR30346">
    <property type="entry name" value="TRANSCRIPTIONAL DUAL REGULATOR HCAR-RELATED"/>
    <property type="match status" value="1"/>
</dbReference>
<keyword evidence="2" id="KW-0805">Transcription regulation</keyword>
<dbReference type="Proteomes" id="UP001302666">
    <property type="component" value="Plasmid unnamed4"/>
</dbReference>
<dbReference type="Pfam" id="PF00126">
    <property type="entry name" value="HTH_1"/>
    <property type="match status" value="1"/>
</dbReference>
<dbReference type="CDD" id="cd08414">
    <property type="entry name" value="PBP2_LTTR_aromatics_like"/>
    <property type="match status" value="1"/>
</dbReference>
<evidence type="ECO:0000313" key="6">
    <source>
        <dbReference type="EMBL" id="WOI35542.1"/>
    </source>
</evidence>
<organism evidence="6 7">
    <name type="scientific">Tritonibacter scottomollicae</name>
    <name type="common">Epibacterium scottomollicae</name>
    <dbReference type="NCBI Taxonomy" id="483013"/>
    <lineage>
        <taxon>Bacteria</taxon>
        <taxon>Pseudomonadati</taxon>
        <taxon>Pseudomonadota</taxon>
        <taxon>Alphaproteobacteria</taxon>
        <taxon>Rhodobacterales</taxon>
        <taxon>Paracoccaceae</taxon>
        <taxon>Tritonibacter</taxon>
    </lineage>
</organism>
<dbReference type="EMBL" id="CP136707">
    <property type="protein sequence ID" value="WOI35542.1"/>
    <property type="molecule type" value="Genomic_DNA"/>
</dbReference>
<dbReference type="RefSeq" id="WP_158526392.1">
    <property type="nucleotide sequence ID" value="NZ_CP136707.1"/>
</dbReference>
<keyword evidence="4" id="KW-0804">Transcription</keyword>
<dbReference type="Pfam" id="PF03466">
    <property type="entry name" value="LysR_substrate"/>
    <property type="match status" value="1"/>
</dbReference>
<evidence type="ECO:0000256" key="4">
    <source>
        <dbReference type="ARBA" id="ARBA00023163"/>
    </source>
</evidence>
<dbReference type="InterPro" id="IPR036390">
    <property type="entry name" value="WH_DNA-bd_sf"/>
</dbReference>
<name>A0ABZ0HMJ0_TRISK</name>
<gene>
    <name evidence="6" type="ORF">R1T40_21660</name>
</gene>
<sequence>MANLIFSIISFLCFDNFGVSIMLPTLRQLLVFKTVVEQGSFRKSADVLNTSQPALSNSVKALEDVLGTSVFFRTTRSVELTAAGTALYARTDQIFEMVETATLEARDAADGKGGRLRLNYVDFAILGGLPDVLENFRSKNPKIEIDIGFARTLEQIEKMQKGQIDIGFIFDMDTPIPPDFRRLVFSVEGLAAVVPRAHRLAKRATLELEELKGEPIIAGDARWERYTDMVNEHCIARGFSLEISQRAYLRDEMLSLVLGGMGVLIYPNCIMNAARFGLRAIPISDVGDVITTSLIWRSDSANPIVAPFVDAVRKSLGSDFDVK</sequence>
<proteinExistence type="inferred from homology"/>
<dbReference type="InterPro" id="IPR000847">
    <property type="entry name" value="LysR_HTH_N"/>
</dbReference>
<keyword evidence="7" id="KW-1185">Reference proteome</keyword>
<dbReference type="SUPFAM" id="SSF53850">
    <property type="entry name" value="Periplasmic binding protein-like II"/>
    <property type="match status" value="1"/>
</dbReference>
<feature type="domain" description="HTH lysR-type" evidence="5">
    <location>
        <begin position="24"/>
        <end position="81"/>
    </location>
</feature>